<feature type="domain" description="Gp5/Type VI secretion system Vgr C-terminal trimerisation" evidence="5">
    <location>
        <begin position="461"/>
        <end position="566"/>
    </location>
</feature>
<evidence type="ECO:0000256" key="2">
    <source>
        <dbReference type="ARBA" id="ARBA00005558"/>
    </source>
</evidence>
<reference evidence="6 7" key="1">
    <citation type="submission" date="2020-12" db="EMBL/GenBank/DDBJ databases">
        <title>Pseudomonas schmalbachii sp. nov. isolated from millipede gut.</title>
        <authorList>
            <person name="Shelomi M."/>
        </authorList>
    </citation>
    <scope>NUCLEOTIDE SEQUENCE [LARGE SCALE GENOMIC DNA]</scope>
    <source>
        <strain evidence="6 7">Milli4</strain>
    </source>
</reference>
<dbReference type="InterPro" id="IPR050708">
    <property type="entry name" value="T6SS_VgrG/RHS"/>
</dbReference>
<dbReference type="Proteomes" id="UP000669060">
    <property type="component" value="Unassembled WGS sequence"/>
</dbReference>
<dbReference type="PANTHER" id="PTHR32305:SF15">
    <property type="entry name" value="PROTEIN RHSA-RELATED"/>
    <property type="match status" value="1"/>
</dbReference>
<evidence type="ECO:0000259" key="4">
    <source>
        <dbReference type="Pfam" id="PF04717"/>
    </source>
</evidence>
<dbReference type="Gene3D" id="4.10.220.110">
    <property type="match status" value="1"/>
</dbReference>
<protein>
    <submittedName>
        <fullName evidence="6">Type VI secretion system tip protein VgrG</fullName>
    </submittedName>
</protein>
<dbReference type="PANTHER" id="PTHR32305">
    <property type="match status" value="1"/>
</dbReference>
<dbReference type="Pfam" id="PF05954">
    <property type="entry name" value="Phage_GPD"/>
    <property type="match status" value="1"/>
</dbReference>
<name>A0ABS3TRM1_9PSED</name>
<dbReference type="InterPro" id="IPR006531">
    <property type="entry name" value="Gp5/Vgr_OB"/>
</dbReference>
<comment type="similarity">
    <text evidence="2">Belongs to the VgrG protein family.</text>
</comment>
<evidence type="ECO:0000259" key="5">
    <source>
        <dbReference type="Pfam" id="PF22178"/>
    </source>
</evidence>
<proteinExistence type="inferred from homology"/>
<dbReference type="Pfam" id="PF22178">
    <property type="entry name" value="Gp5_trimer_C"/>
    <property type="match status" value="1"/>
</dbReference>
<feature type="domain" description="Gp5/Type VI secretion system Vgr protein OB-fold" evidence="4">
    <location>
        <begin position="378"/>
        <end position="443"/>
    </location>
</feature>
<dbReference type="InterPro" id="IPR006533">
    <property type="entry name" value="T6SS_Vgr_RhsGE"/>
</dbReference>
<dbReference type="Gene3D" id="2.40.50.230">
    <property type="entry name" value="Gp5 N-terminal domain"/>
    <property type="match status" value="1"/>
</dbReference>
<gene>
    <name evidence="6" type="primary">tssI</name>
    <name evidence="6" type="ORF">JFY56_11025</name>
</gene>
<dbReference type="SUPFAM" id="SSF69349">
    <property type="entry name" value="Phage fibre proteins"/>
    <property type="match status" value="1"/>
</dbReference>
<dbReference type="Gene3D" id="2.30.110.50">
    <property type="match status" value="1"/>
</dbReference>
<keyword evidence="3" id="KW-0964">Secreted</keyword>
<dbReference type="SUPFAM" id="SSF69279">
    <property type="entry name" value="Phage tail proteins"/>
    <property type="match status" value="2"/>
</dbReference>
<keyword evidence="7" id="KW-1185">Reference proteome</keyword>
<dbReference type="SUPFAM" id="SSF69255">
    <property type="entry name" value="gp5 N-terminal domain-like"/>
    <property type="match status" value="1"/>
</dbReference>
<dbReference type="NCBIfam" id="TIGR01646">
    <property type="entry name" value="vgr_GE"/>
    <property type="match status" value="1"/>
</dbReference>
<evidence type="ECO:0000313" key="7">
    <source>
        <dbReference type="Proteomes" id="UP000669060"/>
    </source>
</evidence>
<comment type="subcellular location">
    <subcellularLocation>
        <location evidence="1">Secreted</location>
    </subcellularLocation>
</comment>
<sequence length="677" mass="76008">MFQPANQAQFQLLIDGTASTLQVLGFQGEEALDSCYRFEIELVSERPVDPAGLLSKPAFLAFDDRQHGVHGLIREAVQGAWDGRFCRLRAILEPHFANLALRRNQRIFQHKDARQIIATILGEHGISSFAFRLLNPPPVRDYCVQYDESDLHFVSRLCEEEGLHYHFEHNPGDHTLVFGDGPPAWATIGSVEYLQDSGLVADHPVIKQFDSGVALRTSRVTRRDYDFEHPSLLLEGSARDDGRPDLEDYDYPGLFRSGARGKQLSRIALQRQRSDSLQASGGGDRPLASGHLITLTDHPLPACNALWLVTRVSHWGRQPQVLQELVEHASEQGYRNQFQAIPGETFHRPALNHPKPRVLGSQTAVVTGPASEEIYCDEYGRVKVQFHWDRDGQRDEHSSCWVRVASGWAHDGYGHVLIPRIGMEVLVSFLEGDPDQPLIHGCLPNKLRRVPYALPEHKTRSVFKTNSSRGGRGSNELRIEDRKGAEQIYIHAERDQDIKVEHDESHWVGHDRRKTIDHDETVHIGNDRTETVDGNEKITIHKSRTKTVDKHQTDHIRRNWSTTVDRFKTETVKLAYMQNVGLAKMMNIGTVYSQNVGLHKNTIVGLEQNSTVGQRYSLTVGGGPTSNITMDGDSIALRVGKASLVLKSDGHILINGTRFDFEASGPVQISGKDIDLN</sequence>
<evidence type="ECO:0000256" key="1">
    <source>
        <dbReference type="ARBA" id="ARBA00004613"/>
    </source>
</evidence>
<dbReference type="Gene3D" id="3.55.50.10">
    <property type="entry name" value="Baseplate protein-like domains"/>
    <property type="match status" value="1"/>
</dbReference>
<dbReference type="InterPro" id="IPR054030">
    <property type="entry name" value="Gp5_Vgr_C"/>
</dbReference>
<evidence type="ECO:0000256" key="3">
    <source>
        <dbReference type="ARBA" id="ARBA00022525"/>
    </source>
</evidence>
<organism evidence="6 7">
    <name type="scientific">Pseudomonas schmalbachii</name>
    <dbReference type="NCBI Taxonomy" id="2816993"/>
    <lineage>
        <taxon>Bacteria</taxon>
        <taxon>Pseudomonadati</taxon>
        <taxon>Pseudomonadota</taxon>
        <taxon>Gammaproteobacteria</taxon>
        <taxon>Pseudomonadales</taxon>
        <taxon>Pseudomonadaceae</taxon>
        <taxon>Pseudomonas</taxon>
    </lineage>
</organism>
<dbReference type="EMBL" id="JAELYA010000003">
    <property type="protein sequence ID" value="MBO3275758.1"/>
    <property type="molecule type" value="Genomic_DNA"/>
</dbReference>
<dbReference type="RefSeq" id="WP_208313697.1">
    <property type="nucleotide sequence ID" value="NZ_JAELYA010000003.1"/>
</dbReference>
<evidence type="ECO:0000313" key="6">
    <source>
        <dbReference type="EMBL" id="MBO3275758.1"/>
    </source>
</evidence>
<comment type="caution">
    <text evidence="6">The sequence shown here is derived from an EMBL/GenBank/DDBJ whole genome shotgun (WGS) entry which is preliminary data.</text>
</comment>
<accession>A0ABS3TRM1</accession>
<dbReference type="InterPro" id="IPR017847">
    <property type="entry name" value="T6SS_RhsGE_Vgr_subset"/>
</dbReference>
<dbReference type="InterPro" id="IPR037026">
    <property type="entry name" value="Vgr_OB-fold_dom_sf"/>
</dbReference>
<dbReference type="NCBIfam" id="TIGR03361">
    <property type="entry name" value="VI_Rhs_Vgr"/>
    <property type="match status" value="1"/>
</dbReference>
<dbReference type="Pfam" id="PF04717">
    <property type="entry name" value="Phage_base_V"/>
    <property type="match status" value="1"/>
</dbReference>